<dbReference type="Pfam" id="PF00069">
    <property type="entry name" value="Pkinase"/>
    <property type="match status" value="1"/>
</dbReference>
<dbReference type="InterPro" id="IPR011009">
    <property type="entry name" value="Kinase-like_dom_sf"/>
</dbReference>
<comment type="similarity">
    <text evidence="1">Belongs to the protein kinase superfamily. STE Ser/Thr protein kinase family. STE20 subfamily.</text>
</comment>
<dbReference type="SUPFAM" id="SSF56112">
    <property type="entry name" value="Protein kinase-like (PK-like)"/>
    <property type="match status" value="1"/>
</dbReference>
<dbReference type="InterPro" id="IPR000719">
    <property type="entry name" value="Prot_kinase_dom"/>
</dbReference>
<reference evidence="6" key="1">
    <citation type="submission" date="2024-04" db="EMBL/GenBank/DDBJ databases">
        <authorList>
            <person name="Shaw F."/>
            <person name="Minotto A."/>
        </authorList>
    </citation>
    <scope>NUCLEOTIDE SEQUENCE [LARGE SCALE GENOMIC DNA]</scope>
</reference>
<name>A0ABP1CSB9_9APHY</name>
<gene>
    <name evidence="5" type="ORF">GFSPODELE1_LOCUS1726</name>
</gene>
<keyword evidence="6" id="KW-1185">Reference proteome</keyword>
<proteinExistence type="inferred from homology"/>
<sequence>MMLTCDEKTISVLVPRLTDQKSKLASTVGTSYWIAWEVIKQKWYEAKVDIWSLRTMAIELIEHEPLYLGEEPPKALYSIATNGMPVLKAPSRELKSFLSVCLCVDVKSRATAAELLDHDFLKKACALSGLAPLLRFKTKQCS</sequence>
<evidence type="ECO:0000256" key="3">
    <source>
        <dbReference type="ARBA" id="ARBA00022840"/>
    </source>
</evidence>
<organism evidence="5 6">
    <name type="scientific">Somion occarium</name>
    <dbReference type="NCBI Taxonomy" id="3059160"/>
    <lineage>
        <taxon>Eukaryota</taxon>
        <taxon>Fungi</taxon>
        <taxon>Dikarya</taxon>
        <taxon>Basidiomycota</taxon>
        <taxon>Agaricomycotina</taxon>
        <taxon>Agaricomycetes</taxon>
        <taxon>Polyporales</taxon>
        <taxon>Cerrenaceae</taxon>
        <taxon>Somion</taxon>
    </lineage>
</organism>
<dbReference type="Proteomes" id="UP001497453">
    <property type="component" value="Chromosome 10"/>
</dbReference>
<dbReference type="InterPro" id="IPR051931">
    <property type="entry name" value="PAK3-like"/>
</dbReference>
<feature type="domain" description="Protein kinase" evidence="4">
    <location>
        <begin position="1"/>
        <end position="121"/>
    </location>
</feature>
<accession>A0ABP1CSB9</accession>
<evidence type="ECO:0000259" key="4">
    <source>
        <dbReference type="PROSITE" id="PS50011"/>
    </source>
</evidence>
<dbReference type="EMBL" id="OZ037953">
    <property type="protein sequence ID" value="CAL1697567.1"/>
    <property type="molecule type" value="Genomic_DNA"/>
</dbReference>
<dbReference type="PROSITE" id="PS50011">
    <property type="entry name" value="PROTEIN_KINASE_DOM"/>
    <property type="match status" value="1"/>
</dbReference>
<dbReference type="PANTHER" id="PTHR45832">
    <property type="entry name" value="SERINE/THREONINE-PROTEIN KINASE SAMKA-RELATED-RELATED"/>
    <property type="match status" value="1"/>
</dbReference>
<dbReference type="PANTHER" id="PTHR45832:SF22">
    <property type="entry name" value="SERINE_THREONINE-PROTEIN KINASE SAMKA-RELATED"/>
    <property type="match status" value="1"/>
</dbReference>
<evidence type="ECO:0000256" key="1">
    <source>
        <dbReference type="ARBA" id="ARBA00008874"/>
    </source>
</evidence>
<evidence type="ECO:0000313" key="6">
    <source>
        <dbReference type="Proteomes" id="UP001497453"/>
    </source>
</evidence>
<keyword evidence="3" id="KW-0067">ATP-binding</keyword>
<dbReference type="Gene3D" id="1.10.510.10">
    <property type="entry name" value="Transferase(Phosphotransferase) domain 1"/>
    <property type="match status" value="1"/>
</dbReference>
<keyword evidence="2" id="KW-0547">Nucleotide-binding</keyword>
<protein>
    <recommendedName>
        <fullName evidence="4">Protein kinase domain-containing protein</fullName>
    </recommendedName>
</protein>
<evidence type="ECO:0000256" key="2">
    <source>
        <dbReference type="ARBA" id="ARBA00022741"/>
    </source>
</evidence>
<evidence type="ECO:0000313" key="5">
    <source>
        <dbReference type="EMBL" id="CAL1697567.1"/>
    </source>
</evidence>